<gene>
    <name evidence="1" type="ORF">Asi03nite_43590</name>
</gene>
<keyword evidence="2" id="KW-1185">Reference proteome</keyword>
<reference evidence="1" key="1">
    <citation type="submission" date="2021-01" db="EMBL/GenBank/DDBJ databases">
        <title>Whole genome shotgun sequence of Actinoplanes siamensis NBRC 109076.</title>
        <authorList>
            <person name="Komaki H."/>
            <person name="Tamura T."/>
        </authorList>
    </citation>
    <scope>NUCLEOTIDE SEQUENCE</scope>
    <source>
        <strain evidence="1">NBRC 109076</strain>
    </source>
</reference>
<evidence type="ECO:0000313" key="1">
    <source>
        <dbReference type="EMBL" id="GIF06821.1"/>
    </source>
</evidence>
<proteinExistence type="predicted"/>
<dbReference type="Proteomes" id="UP000629619">
    <property type="component" value="Unassembled WGS sequence"/>
</dbReference>
<accession>A0A919N9A2</accession>
<dbReference type="EMBL" id="BOMW01000041">
    <property type="protein sequence ID" value="GIF06821.1"/>
    <property type="molecule type" value="Genomic_DNA"/>
</dbReference>
<evidence type="ECO:0000313" key="2">
    <source>
        <dbReference type="Proteomes" id="UP000629619"/>
    </source>
</evidence>
<sequence length="133" mass="14413">MQAVVDAAQVDQHLGGVRQDLGVGGLRAAELGLIGDQILGDAQRLVQPAEGLERVHPAEPADPVGAVVAERRRDRLGRVRRDQCLRVVAANGQVVHVQREAGVRAVRRHQHRQAVHRPAAFRMALRSAGVLPM</sequence>
<organism evidence="1 2">
    <name type="scientific">Actinoplanes siamensis</name>
    <dbReference type="NCBI Taxonomy" id="1223317"/>
    <lineage>
        <taxon>Bacteria</taxon>
        <taxon>Bacillati</taxon>
        <taxon>Actinomycetota</taxon>
        <taxon>Actinomycetes</taxon>
        <taxon>Micromonosporales</taxon>
        <taxon>Micromonosporaceae</taxon>
        <taxon>Actinoplanes</taxon>
    </lineage>
</organism>
<protein>
    <submittedName>
        <fullName evidence="1">Uncharacterized protein</fullName>
    </submittedName>
</protein>
<comment type="caution">
    <text evidence="1">The sequence shown here is derived from an EMBL/GenBank/DDBJ whole genome shotgun (WGS) entry which is preliminary data.</text>
</comment>
<name>A0A919N9A2_9ACTN</name>
<dbReference type="AlphaFoldDB" id="A0A919N9A2"/>